<evidence type="ECO:0000313" key="6">
    <source>
        <dbReference type="Proteomes" id="UP000198703"/>
    </source>
</evidence>
<feature type="signal peptide" evidence="4">
    <location>
        <begin position="1"/>
        <end position="24"/>
    </location>
</feature>
<reference evidence="5 6" key="1">
    <citation type="submission" date="2016-10" db="EMBL/GenBank/DDBJ databases">
        <authorList>
            <person name="de Groot N.N."/>
        </authorList>
    </citation>
    <scope>NUCLEOTIDE SEQUENCE [LARGE SCALE GENOMIC DNA]</scope>
    <source>
        <strain evidence="5 6">DSM 15345</strain>
    </source>
</reference>
<evidence type="ECO:0000256" key="4">
    <source>
        <dbReference type="SAM" id="SignalP"/>
    </source>
</evidence>
<evidence type="ECO:0000313" key="5">
    <source>
        <dbReference type="EMBL" id="SEA84441.1"/>
    </source>
</evidence>
<dbReference type="PANTHER" id="PTHR12151:SF25">
    <property type="entry name" value="LINALOOL DEHYDRATASE_ISOMERASE DOMAIN-CONTAINING PROTEIN"/>
    <property type="match status" value="1"/>
</dbReference>
<protein>
    <submittedName>
        <fullName evidence="5">Protein SCO1/2</fullName>
    </submittedName>
</protein>
<keyword evidence="2" id="KW-0186">Copper</keyword>
<dbReference type="STRING" id="89524.SAMN05444370_1147"/>
<keyword evidence="4" id="KW-0732">Signal</keyword>
<feature type="binding site" evidence="2">
    <location>
        <position position="107"/>
    </location>
    <ligand>
        <name>Cu cation</name>
        <dbReference type="ChEBI" id="CHEBI:23378"/>
    </ligand>
</feature>
<dbReference type="AlphaFoldDB" id="A0A1H4EH80"/>
<keyword evidence="2" id="KW-0479">Metal-binding</keyword>
<dbReference type="Proteomes" id="UP000198703">
    <property type="component" value="Unassembled WGS sequence"/>
</dbReference>
<sequence length="226" mass="23401">MRRRGPARRAAALLLALASLAALAATRAGAHDGVVHADPNEAAAHVAAAVPPAARSAGRSPARTPFPVTISARFDLIDQTGARRTEADFAGRPMLLFFGYAQCEAICSVALPRMAETLDLLGDRAAALSPVLITVDPARDTPEALSVAAPRIHPRLVALTGDEAALAAARGAFQVSAEVVFEDPAGQPVYSHGSFIYLVGGDGKVLTLLPPVLGPERMAEIVAGYL</sequence>
<dbReference type="RefSeq" id="WP_093255262.1">
    <property type="nucleotide sequence ID" value="NZ_FNQM01000014.1"/>
</dbReference>
<dbReference type="CDD" id="cd02968">
    <property type="entry name" value="SCO"/>
    <property type="match status" value="1"/>
</dbReference>
<proteinExistence type="inferred from homology"/>
<feature type="chain" id="PRO_5011788296" evidence="4">
    <location>
        <begin position="25"/>
        <end position="226"/>
    </location>
</feature>
<dbReference type="SUPFAM" id="SSF52833">
    <property type="entry name" value="Thioredoxin-like"/>
    <property type="match status" value="1"/>
</dbReference>
<dbReference type="InterPro" id="IPR036249">
    <property type="entry name" value="Thioredoxin-like_sf"/>
</dbReference>
<feature type="binding site" evidence="2">
    <location>
        <position position="103"/>
    </location>
    <ligand>
        <name>Cu cation</name>
        <dbReference type="ChEBI" id="CHEBI:23378"/>
    </ligand>
</feature>
<comment type="similarity">
    <text evidence="1">Belongs to the SCO1/2 family.</text>
</comment>
<evidence type="ECO:0000256" key="3">
    <source>
        <dbReference type="PIRSR" id="PIRSR603782-2"/>
    </source>
</evidence>
<dbReference type="EMBL" id="FNQM01000014">
    <property type="protein sequence ID" value="SEA84441.1"/>
    <property type="molecule type" value="Genomic_DNA"/>
</dbReference>
<evidence type="ECO:0000256" key="2">
    <source>
        <dbReference type="PIRSR" id="PIRSR603782-1"/>
    </source>
</evidence>
<dbReference type="InterPro" id="IPR003782">
    <property type="entry name" value="SCO1/SenC"/>
</dbReference>
<evidence type="ECO:0000256" key="1">
    <source>
        <dbReference type="ARBA" id="ARBA00010996"/>
    </source>
</evidence>
<feature type="binding site" evidence="2">
    <location>
        <position position="192"/>
    </location>
    <ligand>
        <name>Cu cation</name>
        <dbReference type="ChEBI" id="CHEBI:23378"/>
    </ligand>
</feature>
<dbReference type="PANTHER" id="PTHR12151">
    <property type="entry name" value="ELECTRON TRANSPORT PROTIN SCO1/SENC FAMILY MEMBER"/>
    <property type="match status" value="1"/>
</dbReference>
<dbReference type="Gene3D" id="3.40.30.10">
    <property type="entry name" value="Glutaredoxin"/>
    <property type="match status" value="1"/>
</dbReference>
<keyword evidence="3" id="KW-1015">Disulfide bond</keyword>
<organism evidence="5 6">
    <name type="scientific">Rubrimonas cliftonensis</name>
    <dbReference type="NCBI Taxonomy" id="89524"/>
    <lineage>
        <taxon>Bacteria</taxon>
        <taxon>Pseudomonadati</taxon>
        <taxon>Pseudomonadota</taxon>
        <taxon>Alphaproteobacteria</taxon>
        <taxon>Rhodobacterales</taxon>
        <taxon>Paracoccaceae</taxon>
        <taxon>Rubrimonas</taxon>
    </lineage>
</organism>
<dbReference type="OrthoDB" id="9790194at2"/>
<dbReference type="Pfam" id="PF02630">
    <property type="entry name" value="SCO1-SenC"/>
    <property type="match status" value="1"/>
</dbReference>
<dbReference type="GO" id="GO:0046872">
    <property type="term" value="F:metal ion binding"/>
    <property type="evidence" value="ECO:0007669"/>
    <property type="project" value="UniProtKB-KW"/>
</dbReference>
<keyword evidence="6" id="KW-1185">Reference proteome</keyword>
<accession>A0A1H4EH80</accession>
<name>A0A1H4EH80_9RHOB</name>
<feature type="disulfide bond" description="Redox-active" evidence="3">
    <location>
        <begin position="103"/>
        <end position="107"/>
    </location>
</feature>
<gene>
    <name evidence="5" type="ORF">SAMN05444370_1147</name>
</gene>